<evidence type="ECO:0000256" key="4">
    <source>
        <dbReference type="ARBA" id="ARBA00022842"/>
    </source>
</evidence>
<dbReference type="Gene3D" id="3.40.1110.10">
    <property type="entry name" value="Calcium-transporting ATPase, cytoplasmic domain N"/>
    <property type="match status" value="1"/>
</dbReference>
<dbReference type="PANTHER" id="PTHR24093">
    <property type="entry name" value="CATION TRANSPORTING ATPASE"/>
    <property type="match status" value="1"/>
</dbReference>
<comment type="caution">
    <text evidence="9">The sequence shown here is derived from an EMBL/GenBank/DDBJ whole genome shotgun (WGS) entry which is preliminary data.</text>
</comment>
<evidence type="ECO:0000256" key="7">
    <source>
        <dbReference type="SAM" id="Phobius"/>
    </source>
</evidence>
<dbReference type="InterPro" id="IPR023299">
    <property type="entry name" value="ATPase_P-typ_cyto_dom_N"/>
</dbReference>
<evidence type="ECO:0000256" key="6">
    <source>
        <dbReference type="ARBA" id="ARBA00023136"/>
    </source>
</evidence>
<evidence type="ECO:0000256" key="5">
    <source>
        <dbReference type="ARBA" id="ARBA00022989"/>
    </source>
</evidence>
<protein>
    <recommendedName>
        <fullName evidence="8">Cation-transporting P-type ATPase C-terminal domain-containing protein</fullName>
    </recommendedName>
</protein>
<evidence type="ECO:0000256" key="3">
    <source>
        <dbReference type="ARBA" id="ARBA00022723"/>
    </source>
</evidence>
<dbReference type="PANTHER" id="PTHR24093:SF434">
    <property type="entry name" value="CALCIUM-TRANSPORTING ATPASE 13, PLASMA MEMBRANE-TYPE-RELATED"/>
    <property type="match status" value="1"/>
</dbReference>
<dbReference type="GO" id="GO:0005388">
    <property type="term" value="F:P-type calcium transporter activity"/>
    <property type="evidence" value="ECO:0007669"/>
    <property type="project" value="TreeGrafter"/>
</dbReference>
<dbReference type="SUPFAM" id="SSF56784">
    <property type="entry name" value="HAD-like"/>
    <property type="match status" value="1"/>
</dbReference>
<feature type="domain" description="Cation-transporting P-type ATPase C-terminal" evidence="8">
    <location>
        <begin position="253"/>
        <end position="383"/>
    </location>
</feature>
<proteinExistence type="predicted"/>
<keyword evidence="10" id="KW-1185">Reference proteome</keyword>
<dbReference type="GO" id="GO:0046872">
    <property type="term" value="F:metal ion binding"/>
    <property type="evidence" value="ECO:0007669"/>
    <property type="project" value="UniProtKB-KW"/>
</dbReference>
<keyword evidence="4" id="KW-0460">Magnesium</keyword>
<dbReference type="InterPro" id="IPR023214">
    <property type="entry name" value="HAD_sf"/>
</dbReference>
<keyword evidence="3" id="KW-0479">Metal-binding</keyword>
<dbReference type="SUPFAM" id="SSF81660">
    <property type="entry name" value="Metal cation-transporting ATPase, ATP-binding domain N"/>
    <property type="match status" value="1"/>
</dbReference>
<evidence type="ECO:0000256" key="2">
    <source>
        <dbReference type="ARBA" id="ARBA00022692"/>
    </source>
</evidence>
<dbReference type="GO" id="GO:0005886">
    <property type="term" value="C:plasma membrane"/>
    <property type="evidence" value="ECO:0007669"/>
    <property type="project" value="TreeGrafter"/>
</dbReference>
<gene>
    <name evidence="9" type="primary">ga11233</name>
    <name evidence="9" type="ORF">PR202_ga11233</name>
</gene>
<reference evidence="9" key="2">
    <citation type="submission" date="2021-12" db="EMBL/GenBank/DDBJ databases">
        <title>Resequencing data analysis of finger millet.</title>
        <authorList>
            <person name="Hatakeyama M."/>
            <person name="Aluri S."/>
            <person name="Balachadran M.T."/>
            <person name="Sivarajan S.R."/>
            <person name="Poveda L."/>
            <person name="Shimizu-Inatsugi R."/>
            <person name="Schlapbach R."/>
            <person name="Sreeman S.M."/>
            <person name="Shimizu K.K."/>
        </authorList>
    </citation>
    <scope>NUCLEOTIDE SEQUENCE</scope>
</reference>
<dbReference type="InterPro" id="IPR023298">
    <property type="entry name" value="ATPase_P-typ_TM_dom_sf"/>
</dbReference>
<keyword evidence="5 7" id="KW-1133">Transmembrane helix</keyword>
<sequence length="409" mass="45734">MGRDSARRHGCRHFQEELQGPARVEDLKGNKKCRGVLIKDTAGVVLAHWKGAADMILANCSAYVGADGATHEFGIHNRSNLDKVIKDMAMANLCSIAFAFKQVHNNDWSKSDKELTLLLSIVGLKHPCRPEAKDAIEACRKAGVAVRMRLKQKGHVVAVAGDGIRDGPAHTEADVRLSMRTDFAEVSSDIVILNNSFNTVVTATRWGRYIYNNMQRFIQFQLTANVAALVINFVSVVSSGNMPLTTVQQLLWTEPLISNAMWRNLAAQAVFQVAVVLVLQYRGRDAFGTSQVTNDTMIFNAFVLCQLFNEFNAREIERRNIFTGLLRDRMFLLVVAGTLALQVVMVEVLTMFAGTKRLSWGQWRTCSSIALMSWPIGWAVKFIPVLERPFYEILARWEIVLASTRKEAD</sequence>
<dbReference type="AlphaFoldDB" id="A0AAV5C8Z3"/>
<evidence type="ECO:0000313" key="9">
    <source>
        <dbReference type="EMBL" id="GJM94576.1"/>
    </source>
</evidence>
<reference evidence="9" key="1">
    <citation type="journal article" date="2018" name="DNA Res.">
        <title>Multiple hybrid de novo genome assembly of finger millet, an orphan allotetraploid crop.</title>
        <authorList>
            <person name="Hatakeyama M."/>
            <person name="Aluri S."/>
            <person name="Balachadran M.T."/>
            <person name="Sivarajan S.R."/>
            <person name="Patrignani A."/>
            <person name="Gruter S."/>
            <person name="Poveda L."/>
            <person name="Shimizu-Inatsugi R."/>
            <person name="Baeten J."/>
            <person name="Francoijs K.J."/>
            <person name="Nataraja K.N."/>
            <person name="Reddy Y.A.N."/>
            <person name="Phadnis S."/>
            <person name="Ravikumar R.L."/>
            <person name="Schlapbach R."/>
            <person name="Sreeman S.M."/>
            <person name="Shimizu K.K."/>
        </authorList>
    </citation>
    <scope>NUCLEOTIDE SEQUENCE</scope>
</reference>
<accession>A0AAV5C8Z3</accession>
<dbReference type="EMBL" id="BQKI01000005">
    <property type="protein sequence ID" value="GJM94576.1"/>
    <property type="molecule type" value="Genomic_DNA"/>
</dbReference>
<dbReference type="GO" id="GO:0000166">
    <property type="term" value="F:nucleotide binding"/>
    <property type="evidence" value="ECO:0007669"/>
    <property type="project" value="InterPro"/>
</dbReference>
<dbReference type="Gene3D" id="1.20.1110.10">
    <property type="entry name" value="Calcium-transporting ATPase, transmembrane domain"/>
    <property type="match status" value="2"/>
</dbReference>
<dbReference type="SUPFAM" id="SSF81665">
    <property type="entry name" value="Calcium ATPase, transmembrane domain M"/>
    <property type="match status" value="1"/>
</dbReference>
<dbReference type="Pfam" id="PF13246">
    <property type="entry name" value="Cation_ATPase"/>
    <property type="match status" value="1"/>
</dbReference>
<keyword evidence="2 7" id="KW-0812">Transmembrane</keyword>
<dbReference type="InterPro" id="IPR036412">
    <property type="entry name" value="HAD-like_sf"/>
</dbReference>
<organism evidence="9 10">
    <name type="scientific">Eleusine coracana subsp. coracana</name>
    <dbReference type="NCBI Taxonomy" id="191504"/>
    <lineage>
        <taxon>Eukaryota</taxon>
        <taxon>Viridiplantae</taxon>
        <taxon>Streptophyta</taxon>
        <taxon>Embryophyta</taxon>
        <taxon>Tracheophyta</taxon>
        <taxon>Spermatophyta</taxon>
        <taxon>Magnoliopsida</taxon>
        <taxon>Liliopsida</taxon>
        <taxon>Poales</taxon>
        <taxon>Poaceae</taxon>
        <taxon>PACMAD clade</taxon>
        <taxon>Chloridoideae</taxon>
        <taxon>Cynodonteae</taxon>
        <taxon>Eleusininae</taxon>
        <taxon>Eleusine</taxon>
    </lineage>
</organism>
<evidence type="ECO:0000313" key="10">
    <source>
        <dbReference type="Proteomes" id="UP001054889"/>
    </source>
</evidence>
<feature type="transmembrane region" description="Helical" evidence="7">
    <location>
        <begin position="222"/>
        <end position="240"/>
    </location>
</feature>
<keyword evidence="6 7" id="KW-0472">Membrane</keyword>
<evidence type="ECO:0000259" key="8">
    <source>
        <dbReference type="Pfam" id="PF00689"/>
    </source>
</evidence>
<dbReference type="Proteomes" id="UP001054889">
    <property type="component" value="Unassembled WGS sequence"/>
</dbReference>
<comment type="subcellular location">
    <subcellularLocation>
        <location evidence="1">Membrane</location>
    </subcellularLocation>
</comment>
<dbReference type="Pfam" id="PF00689">
    <property type="entry name" value="Cation_ATPase_C"/>
    <property type="match status" value="1"/>
</dbReference>
<name>A0AAV5C8Z3_ELECO</name>
<dbReference type="InterPro" id="IPR006068">
    <property type="entry name" value="ATPase_P-typ_cation-transptr_C"/>
</dbReference>
<feature type="transmembrane region" description="Helical" evidence="7">
    <location>
        <begin position="260"/>
        <end position="280"/>
    </location>
</feature>
<dbReference type="Gene3D" id="3.40.50.1000">
    <property type="entry name" value="HAD superfamily/HAD-like"/>
    <property type="match status" value="1"/>
</dbReference>
<evidence type="ECO:0000256" key="1">
    <source>
        <dbReference type="ARBA" id="ARBA00004370"/>
    </source>
</evidence>
<feature type="transmembrane region" description="Helical" evidence="7">
    <location>
        <begin position="329"/>
        <end position="354"/>
    </location>
</feature>